<gene>
    <name evidence="3" type="primary">MCD4_2</name>
    <name evidence="3" type="ORF">CU098_013911</name>
</gene>
<keyword evidence="2" id="KW-0808">Transferase</keyword>
<dbReference type="InterPro" id="IPR017850">
    <property type="entry name" value="Alkaline_phosphatase_core_sf"/>
</dbReference>
<comment type="function">
    <text evidence="1 2">Ethanolamine phosphate transferase involved in glycosylphosphatidylinositol-anchor biosynthesis. Transfers ethanolamine phosphate to the first alpha-1,4-linked mannose of the glycosylphosphatidylinositol precursor of GPI-anchor.</text>
</comment>
<dbReference type="PANTHER" id="PTHR12250:SF0">
    <property type="entry name" value="GPI ETHANOLAMINE PHOSPHATE TRANSFERASE 1"/>
    <property type="match status" value="1"/>
</dbReference>
<comment type="subcellular location">
    <subcellularLocation>
        <location evidence="2">Endoplasmic reticulum membrane</location>
        <topology evidence="2">Multi-pass membrane protein</topology>
    </subcellularLocation>
</comment>
<dbReference type="GO" id="GO:0006506">
    <property type="term" value="P:GPI anchor biosynthetic process"/>
    <property type="evidence" value="ECO:0007669"/>
    <property type="project" value="UniProtKB-UniPathway"/>
</dbReference>
<accession>A0A367KX23</accession>
<dbReference type="OrthoDB" id="2748310at2759"/>
<dbReference type="InterPro" id="IPR007070">
    <property type="entry name" value="GPI_EtnP_transferase_1"/>
</dbReference>
<keyword evidence="4" id="KW-1185">Reference proteome</keyword>
<dbReference type="GO" id="GO:0051377">
    <property type="term" value="F:mannose-ethanolamine phosphotransferase activity"/>
    <property type="evidence" value="ECO:0007669"/>
    <property type="project" value="UniProtKB-UniRule"/>
</dbReference>
<dbReference type="Proteomes" id="UP000253551">
    <property type="component" value="Unassembled WGS sequence"/>
</dbReference>
<dbReference type="EC" id="2.-.-.-" evidence="2"/>
<evidence type="ECO:0000256" key="2">
    <source>
        <dbReference type="RuleBase" id="RU367138"/>
    </source>
</evidence>
<dbReference type="SUPFAM" id="SSF53649">
    <property type="entry name" value="Alkaline phosphatase-like"/>
    <property type="match status" value="1"/>
</dbReference>
<dbReference type="CDD" id="cd16020">
    <property type="entry name" value="GPI_EPT_1"/>
    <property type="match status" value="1"/>
</dbReference>
<dbReference type="PANTHER" id="PTHR12250">
    <property type="entry name" value="PHOSPHATIDYLINOSITOL GLYCAN, CLASS N"/>
    <property type="match status" value="1"/>
</dbReference>
<dbReference type="InterPro" id="IPR037671">
    <property type="entry name" value="PIGN_N"/>
</dbReference>
<dbReference type="EMBL" id="PJQM01000091">
    <property type="protein sequence ID" value="RCI06768.1"/>
    <property type="molecule type" value="Genomic_DNA"/>
</dbReference>
<dbReference type="AlphaFoldDB" id="A0A367KX23"/>
<protein>
    <recommendedName>
        <fullName evidence="2">GPI ethanolamine phosphate transferase 1</fullName>
        <ecNumber evidence="2">2.-.-.-</ecNumber>
    </recommendedName>
</protein>
<dbReference type="Gene3D" id="3.40.720.10">
    <property type="entry name" value="Alkaline Phosphatase, subunit A"/>
    <property type="match status" value="1"/>
</dbReference>
<comment type="similarity">
    <text evidence="2">Belongs to the PIGG/PIGN/PIGO family. PIGN subfamily.</text>
</comment>
<dbReference type="FunFam" id="3.40.720.10:FF:000091">
    <property type="entry name" value="Phosphatidylinositol glycan anchor biosynthesis, class N"/>
    <property type="match status" value="1"/>
</dbReference>
<comment type="caution">
    <text evidence="3">The sequence shown here is derived from an EMBL/GenBank/DDBJ whole genome shotgun (WGS) entry which is preliminary data.</text>
</comment>
<organism evidence="3 4">
    <name type="scientific">Rhizopus stolonifer</name>
    <name type="common">Rhizopus nigricans</name>
    <dbReference type="NCBI Taxonomy" id="4846"/>
    <lineage>
        <taxon>Eukaryota</taxon>
        <taxon>Fungi</taxon>
        <taxon>Fungi incertae sedis</taxon>
        <taxon>Mucoromycota</taxon>
        <taxon>Mucoromycotina</taxon>
        <taxon>Mucoromycetes</taxon>
        <taxon>Mucorales</taxon>
        <taxon>Mucorineae</taxon>
        <taxon>Rhizopodaceae</taxon>
        <taxon>Rhizopus</taxon>
    </lineage>
</organism>
<dbReference type="UniPathway" id="UPA00196"/>
<comment type="pathway">
    <text evidence="2">Glycolipid biosynthesis; glycosylphosphatidylinositol-anchor biosynthesis.</text>
</comment>
<dbReference type="GO" id="GO:0005789">
    <property type="term" value="C:endoplasmic reticulum membrane"/>
    <property type="evidence" value="ECO:0007669"/>
    <property type="project" value="UniProtKB-SubCell"/>
</dbReference>
<name>A0A367KX23_RHIST</name>
<evidence type="ECO:0000313" key="3">
    <source>
        <dbReference type="EMBL" id="RCI06768.1"/>
    </source>
</evidence>
<evidence type="ECO:0000256" key="1">
    <source>
        <dbReference type="ARBA" id="ARBA00024850"/>
    </source>
</evidence>
<keyword evidence="2" id="KW-0256">Endoplasmic reticulum</keyword>
<dbReference type="InterPro" id="IPR002591">
    <property type="entry name" value="Phosphodiest/P_Trfase"/>
</dbReference>
<feature type="non-terminal residue" evidence="3">
    <location>
        <position position="200"/>
    </location>
</feature>
<dbReference type="STRING" id="4846.A0A367KX23"/>
<proteinExistence type="inferred from homology"/>
<dbReference type="Pfam" id="PF01663">
    <property type="entry name" value="Phosphodiest"/>
    <property type="match status" value="1"/>
</dbReference>
<keyword evidence="2" id="KW-0337">GPI-anchor biosynthesis</keyword>
<reference evidence="3 4" key="1">
    <citation type="journal article" date="2018" name="G3 (Bethesda)">
        <title>Phylogenetic and Phylogenomic Definition of Rhizopus Species.</title>
        <authorList>
            <person name="Gryganskyi A.P."/>
            <person name="Golan J."/>
            <person name="Dolatabadi S."/>
            <person name="Mondo S."/>
            <person name="Robb S."/>
            <person name="Idnurm A."/>
            <person name="Muszewska A."/>
            <person name="Steczkiewicz K."/>
            <person name="Masonjones S."/>
            <person name="Liao H.L."/>
            <person name="Gajdeczka M.T."/>
            <person name="Anike F."/>
            <person name="Vuek A."/>
            <person name="Anishchenko I.M."/>
            <person name="Voigt K."/>
            <person name="de Hoog G.S."/>
            <person name="Smith M.E."/>
            <person name="Heitman J."/>
            <person name="Vilgalys R."/>
            <person name="Stajich J.E."/>
        </authorList>
    </citation>
    <scope>NUCLEOTIDE SEQUENCE [LARGE SCALE GENOMIC DNA]</scope>
    <source>
        <strain evidence="3 4">LSU 92-RS-03</strain>
    </source>
</reference>
<sequence>MTPHKSPLTPAADRLVLFVGDGLRADKLFELDTQGETRAPYLRQIMKEKGTWGVSHTRVPTESRPGHVAIIAGFYEDVSAVTTGWSMNPVNFDSVFNQSEHTWSFGSPDILPMFQHGASDPKKVETFMYPPEYEDFSGEASKLDVWVFDHVKELFSNATVDSVLNSKLRQKKIVFFLHLLGLDTNGHAFRPMSKEYLNNI</sequence>
<evidence type="ECO:0000313" key="4">
    <source>
        <dbReference type="Proteomes" id="UP000253551"/>
    </source>
</evidence>